<dbReference type="EMBL" id="JAVLVT010000005">
    <property type="protein sequence ID" value="MDS1270929.1"/>
    <property type="molecule type" value="Genomic_DNA"/>
</dbReference>
<dbReference type="PANTHER" id="PTHR31862">
    <property type="entry name" value="UPF0261 DOMAIN PROTEIN (AFU_ORTHOLOGUE AFUA_1G10120)"/>
    <property type="match status" value="1"/>
</dbReference>
<dbReference type="RefSeq" id="WP_310912484.1">
    <property type="nucleotide sequence ID" value="NZ_JAVLVT010000005.1"/>
</dbReference>
<comment type="caution">
    <text evidence="3">The sequence shown here is derived from an EMBL/GenBank/DDBJ whole genome shotgun (WGS) entry which is preliminary data.</text>
</comment>
<feature type="domain" description="UPF0261" evidence="2">
    <location>
        <begin position="195"/>
        <end position="410"/>
    </location>
</feature>
<evidence type="ECO:0000259" key="2">
    <source>
        <dbReference type="Pfam" id="PF23189"/>
    </source>
</evidence>
<dbReference type="NCBIfam" id="NF002674">
    <property type="entry name" value="PRK02399.1-2"/>
    <property type="match status" value="1"/>
</dbReference>
<keyword evidence="4" id="KW-1185">Reference proteome</keyword>
<dbReference type="CDD" id="cd15488">
    <property type="entry name" value="Tm-1-like"/>
    <property type="match status" value="1"/>
</dbReference>
<dbReference type="Gene3D" id="3.40.50.12030">
    <property type="entry name" value="Uncharacterised protein family UPF0261, NC domain"/>
    <property type="match status" value="1"/>
</dbReference>
<dbReference type="Proteomes" id="UP001250214">
    <property type="component" value="Unassembled WGS sequence"/>
</dbReference>
<organism evidence="3 4">
    <name type="scientific">Lipingzhangella rawalii</name>
    <dbReference type="NCBI Taxonomy" id="2055835"/>
    <lineage>
        <taxon>Bacteria</taxon>
        <taxon>Bacillati</taxon>
        <taxon>Actinomycetota</taxon>
        <taxon>Actinomycetes</taxon>
        <taxon>Streptosporangiales</taxon>
        <taxon>Nocardiopsidaceae</taxon>
        <taxon>Lipingzhangella</taxon>
    </lineage>
</organism>
<dbReference type="InterPro" id="IPR051353">
    <property type="entry name" value="Tobamovirus_resist_UPF0261"/>
</dbReference>
<dbReference type="PIRSF" id="PIRSF033271">
    <property type="entry name" value="UCP033271"/>
    <property type="match status" value="1"/>
</dbReference>
<name>A0ABU2H6J0_9ACTN</name>
<evidence type="ECO:0000313" key="4">
    <source>
        <dbReference type="Proteomes" id="UP001250214"/>
    </source>
</evidence>
<dbReference type="InterPro" id="IPR044122">
    <property type="entry name" value="UPF0261_N"/>
</dbReference>
<proteinExistence type="predicted"/>
<gene>
    <name evidence="3" type="ORF">RIF23_11530</name>
</gene>
<dbReference type="Pfam" id="PF23189">
    <property type="entry name" value="UPF0261_C"/>
    <property type="match status" value="1"/>
</dbReference>
<evidence type="ECO:0000313" key="3">
    <source>
        <dbReference type="EMBL" id="MDS1270929.1"/>
    </source>
</evidence>
<protein>
    <submittedName>
        <fullName evidence="3">Tm-1-like ATP-binding domain-containing protein</fullName>
    </submittedName>
</protein>
<dbReference type="InterPro" id="IPR056778">
    <property type="entry name" value="UPF0261_C"/>
</dbReference>
<dbReference type="PANTHER" id="PTHR31862:SF1">
    <property type="entry name" value="UPF0261 DOMAIN PROTEIN (AFU_ORTHOLOGUE AFUA_1G10120)"/>
    <property type="match status" value="1"/>
</dbReference>
<sequence length="419" mass="43492">MPTVVLLGTLDTKSAEYAFLRARLAHAGVDTLLIDCGVFETDTADTADATDAGEAIADISAVELAQLAGTSLDTLRSNADRGAAIAAMSTGAAATLNRLAELDQLDGVLALGGSGGTSIAAHAMRELPVGLPKLIVSTVASGDTRPYVGARDVTMMYSVVDIAGINRVSSRVLANAAHAMAGMVRAAAPEVSEQPLVAASMFGVTTTGVTEARRLLEAAGREVLVFHATGTGGQSMEALINDGYISGVLDLTTTELADELVGGVMSAGANRATVAARTGLAQVVSVGALDMVNFAAPDTVPHRFADRRLYHHNPQVTLMRTTPEECAELGRRLARRLNTSTGPCVVFLPLRGVSALSVEGQPFHDPEADAALFGQIRQTLDRDRVELVELDTDINDAAFAAAMAKRLISMTTRPGEGAG</sequence>
<feature type="domain" description="UPF0261" evidence="1">
    <location>
        <begin position="2"/>
        <end position="187"/>
    </location>
</feature>
<accession>A0ABU2H6J0</accession>
<dbReference type="InterPro" id="IPR008322">
    <property type="entry name" value="UPF0261"/>
</dbReference>
<reference evidence="4" key="1">
    <citation type="submission" date="2023-07" db="EMBL/GenBank/DDBJ databases">
        <title>Novel species in the genus Lipingzhangella isolated from Sambhar Salt Lake.</title>
        <authorList>
            <person name="Jiya N."/>
            <person name="Kajale S."/>
            <person name="Sharma A."/>
        </authorList>
    </citation>
    <scope>NUCLEOTIDE SEQUENCE [LARGE SCALE GENOMIC DNA]</scope>
    <source>
        <strain evidence="4">LS1_29</strain>
    </source>
</reference>
<dbReference type="Gene3D" id="3.40.50.12020">
    <property type="entry name" value="Uncharacterised protein family UPF0261, NN domain"/>
    <property type="match status" value="1"/>
</dbReference>
<dbReference type="Pfam" id="PF06792">
    <property type="entry name" value="UPF0261"/>
    <property type="match status" value="1"/>
</dbReference>
<evidence type="ECO:0000259" key="1">
    <source>
        <dbReference type="Pfam" id="PF06792"/>
    </source>
</evidence>